<dbReference type="GO" id="GO:0046983">
    <property type="term" value="F:protein dimerization activity"/>
    <property type="evidence" value="ECO:0007669"/>
    <property type="project" value="InterPro"/>
</dbReference>
<feature type="domain" description="BHLH" evidence="5">
    <location>
        <begin position="24"/>
        <end position="73"/>
    </location>
</feature>
<gene>
    <name evidence="6" type="ORF">GIB67_014317</name>
</gene>
<dbReference type="PROSITE" id="PS50888">
    <property type="entry name" value="BHLH"/>
    <property type="match status" value="1"/>
</dbReference>
<evidence type="ECO:0000256" key="1">
    <source>
        <dbReference type="ARBA" id="ARBA00023015"/>
    </source>
</evidence>
<feature type="region of interest" description="Disordered" evidence="4">
    <location>
        <begin position="1"/>
        <end position="35"/>
    </location>
</feature>
<dbReference type="InterPro" id="IPR036638">
    <property type="entry name" value="HLH_DNA-bd_sf"/>
</dbReference>
<feature type="compositionally biased region" description="Basic and acidic residues" evidence="4">
    <location>
        <begin position="22"/>
        <end position="35"/>
    </location>
</feature>
<dbReference type="PANTHER" id="PTHR45844">
    <property type="entry name" value="TRANSCRIPTION FACTOR BHLH30"/>
    <property type="match status" value="1"/>
</dbReference>
<dbReference type="GO" id="GO:0003677">
    <property type="term" value="F:DNA binding"/>
    <property type="evidence" value="ECO:0007669"/>
    <property type="project" value="UniProtKB-KW"/>
</dbReference>
<name>A0A7J7NT61_9MAGN</name>
<dbReference type="OrthoDB" id="71302at2759"/>
<dbReference type="Pfam" id="PF00010">
    <property type="entry name" value="HLH"/>
    <property type="match status" value="1"/>
</dbReference>
<evidence type="ECO:0000259" key="5">
    <source>
        <dbReference type="PROSITE" id="PS50888"/>
    </source>
</evidence>
<proteinExistence type="predicted"/>
<evidence type="ECO:0000256" key="3">
    <source>
        <dbReference type="ARBA" id="ARBA00023163"/>
    </source>
</evidence>
<keyword evidence="2" id="KW-0238">DNA-binding</keyword>
<dbReference type="AlphaFoldDB" id="A0A7J7NT61"/>
<keyword evidence="7" id="KW-1185">Reference proteome</keyword>
<evidence type="ECO:0000313" key="6">
    <source>
        <dbReference type="EMBL" id="KAF6170387.1"/>
    </source>
</evidence>
<evidence type="ECO:0000256" key="2">
    <source>
        <dbReference type="ARBA" id="ARBA00023125"/>
    </source>
</evidence>
<dbReference type="CDD" id="cd04873">
    <property type="entry name" value="ACT_UUR-ACR-like"/>
    <property type="match status" value="1"/>
</dbReference>
<dbReference type="Proteomes" id="UP000541444">
    <property type="component" value="Unassembled WGS sequence"/>
</dbReference>
<dbReference type="InterPro" id="IPR045847">
    <property type="entry name" value="AIG1-like"/>
</dbReference>
<evidence type="ECO:0000256" key="4">
    <source>
        <dbReference type="SAM" id="MobiDB-lite"/>
    </source>
</evidence>
<accession>A0A7J7NT61</accession>
<protein>
    <recommendedName>
        <fullName evidence="5">BHLH domain-containing protein</fullName>
    </recommendedName>
</protein>
<evidence type="ECO:0000313" key="7">
    <source>
        <dbReference type="Proteomes" id="UP000541444"/>
    </source>
</evidence>
<keyword evidence="3" id="KW-0804">Transcription</keyword>
<dbReference type="GO" id="GO:0003700">
    <property type="term" value="F:DNA-binding transcription factor activity"/>
    <property type="evidence" value="ECO:0007669"/>
    <property type="project" value="InterPro"/>
</dbReference>
<reference evidence="6 7" key="1">
    <citation type="journal article" date="2020" name="IScience">
        <title>Genome Sequencing of the Endangered Kingdonia uniflora (Circaeasteraceae, Ranunculales) Reveals Potential Mechanisms of Evolutionary Specialization.</title>
        <authorList>
            <person name="Sun Y."/>
            <person name="Deng T."/>
            <person name="Zhang A."/>
            <person name="Moore M.J."/>
            <person name="Landis J.B."/>
            <person name="Lin N."/>
            <person name="Zhang H."/>
            <person name="Zhang X."/>
            <person name="Huang J."/>
            <person name="Zhang X."/>
            <person name="Sun H."/>
            <person name="Wang H."/>
        </authorList>
    </citation>
    <scope>NUCLEOTIDE SEQUENCE [LARGE SCALE GENOMIC DNA]</scope>
    <source>
        <strain evidence="6">TB1705</strain>
        <tissue evidence="6">Leaf</tissue>
    </source>
</reference>
<dbReference type="SMART" id="SM00353">
    <property type="entry name" value="HLH"/>
    <property type="match status" value="1"/>
</dbReference>
<comment type="caution">
    <text evidence="6">The sequence shown here is derived from an EMBL/GenBank/DDBJ whole genome shotgun (WGS) entry which is preliminary data.</text>
</comment>
<organism evidence="6 7">
    <name type="scientific">Kingdonia uniflora</name>
    <dbReference type="NCBI Taxonomy" id="39325"/>
    <lineage>
        <taxon>Eukaryota</taxon>
        <taxon>Viridiplantae</taxon>
        <taxon>Streptophyta</taxon>
        <taxon>Embryophyta</taxon>
        <taxon>Tracheophyta</taxon>
        <taxon>Spermatophyta</taxon>
        <taxon>Magnoliopsida</taxon>
        <taxon>Ranunculales</taxon>
        <taxon>Circaeasteraceae</taxon>
        <taxon>Kingdonia</taxon>
    </lineage>
</organism>
<keyword evidence="1" id="KW-0805">Transcription regulation</keyword>
<dbReference type="EMBL" id="JACGCM010000589">
    <property type="protein sequence ID" value="KAF6170387.1"/>
    <property type="molecule type" value="Genomic_DNA"/>
</dbReference>
<dbReference type="SUPFAM" id="SSF47459">
    <property type="entry name" value="HLH, helix-loop-helix DNA-binding domain"/>
    <property type="match status" value="1"/>
</dbReference>
<dbReference type="Gene3D" id="4.10.280.10">
    <property type="entry name" value="Helix-loop-helix DNA-binding domain"/>
    <property type="match status" value="1"/>
</dbReference>
<sequence length="191" mass="21507">MDFPSYLSQVPPWQPKYSSTNAEDRSTTHSEAERRRREKINGHLATLRHLIPCSDKMNKAALLRSVIDNVRELKREVIEIGGVCILPTEVDEVLVDYFENKDSGGNNSNFLKASICCEDRPELFSDLIRAIKGLKLRAVRADMATFGGRVINVMILCSSKEIEETSRLISLKQSLKLVLSRVIAQRTLSSS</sequence>
<dbReference type="PANTHER" id="PTHR45844:SF18">
    <property type="entry name" value="TRANSCRIPTION FACTOR BHLH51"/>
    <property type="match status" value="1"/>
</dbReference>
<dbReference type="InterPro" id="IPR011598">
    <property type="entry name" value="bHLH_dom"/>
</dbReference>